<evidence type="ECO:0008006" key="3">
    <source>
        <dbReference type="Google" id="ProtNLM"/>
    </source>
</evidence>
<dbReference type="AlphaFoldDB" id="A0A455U5W8"/>
<proteinExistence type="predicted"/>
<organism evidence="1 2">
    <name type="scientific">Vreelandella sulfidaeris</name>
    <dbReference type="NCBI Taxonomy" id="115553"/>
    <lineage>
        <taxon>Bacteria</taxon>
        <taxon>Pseudomonadati</taxon>
        <taxon>Pseudomonadota</taxon>
        <taxon>Gammaproteobacteria</taxon>
        <taxon>Oceanospirillales</taxon>
        <taxon>Halomonadaceae</taxon>
        <taxon>Vreelandella</taxon>
    </lineage>
</organism>
<dbReference type="InterPro" id="IPR043502">
    <property type="entry name" value="DNA/RNA_pol_sf"/>
</dbReference>
<reference evidence="1 2" key="1">
    <citation type="journal article" date="2019" name="Microbiol. Resour. Announc.">
        <title>Complete Genome Sequence of Halomonas sulfidaeris Strain Esulfide1 Isolated from a Metal Sulfide Rock at a Depth of 2,200 Meters, Obtained Using Nanopore Sequencing.</title>
        <authorList>
            <person name="Saito M."/>
            <person name="Nishigata A."/>
            <person name="Galipon J."/>
            <person name="Arakawa K."/>
        </authorList>
    </citation>
    <scope>NUCLEOTIDE SEQUENCE [LARGE SCALE GENOMIC DNA]</scope>
    <source>
        <strain evidence="1 2">ATCC BAA-803</strain>
    </source>
</reference>
<gene>
    <name evidence="1" type="ORF">HSBAA_19090</name>
</gene>
<name>A0A455U5W8_9GAMM</name>
<evidence type="ECO:0000313" key="2">
    <source>
        <dbReference type="Proteomes" id="UP000320231"/>
    </source>
</evidence>
<dbReference type="KEGG" id="hsr:HSBAA_19090"/>
<dbReference type="EMBL" id="AP019514">
    <property type="protein sequence ID" value="BBI60603.1"/>
    <property type="molecule type" value="Genomic_DNA"/>
</dbReference>
<sequence length="85" mass="9522">MPSKTPHYEGVCLLNGQDHTTEALLKRTPVGSVWGVGRRLAERLAIGGVNTAWDLRESDEKLLRKRFSVVLARTALELRGIPAWR</sequence>
<evidence type="ECO:0000313" key="1">
    <source>
        <dbReference type="EMBL" id="BBI60603.1"/>
    </source>
</evidence>
<protein>
    <recommendedName>
        <fullName evidence="3">UmuC domain-containing protein</fullName>
    </recommendedName>
</protein>
<dbReference type="SUPFAM" id="SSF56672">
    <property type="entry name" value="DNA/RNA polymerases"/>
    <property type="match status" value="1"/>
</dbReference>
<dbReference type="Proteomes" id="UP000320231">
    <property type="component" value="Chromosome"/>
</dbReference>
<accession>A0A455U5W8</accession>
<dbReference type="Gene3D" id="1.10.150.20">
    <property type="entry name" value="5' to 3' exonuclease, C-terminal subdomain"/>
    <property type="match status" value="1"/>
</dbReference>